<evidence type="ECO:0000256" key="3">
    <source>
        <dbReference type="ARBA" id="ARBA00022490"/>
    </source>
</evidence>
<organism evidence="8 9">
    <name type="scientific">Paraglomus occultum</name>
    <dbReference type="NCBI Taxonomy" id="144539"/>
    <lineage>
        <taxon>Eukaryota</taxon>
        <taxon>Fungi</taxon>
        <taxon>Fungi incertae sedis</taxon>
        <taxon>Mucoromycota</taxon>
        <taxon>Glomeromycotina</taxon>
        <taxon>Glomeromycetes</taxon>
        <taxon>Paraglomerales</taxon>
        <taxon>Paraglomeraceae</taxon>
        <taxon>Paraglomus</taxon>
    </lineage>
</organism>
<reference evidence="8" key="1">
    <citation type="submission" date="2021-06" db="EMBL/GenBank/DDBJ databases">
        <authorList>
            <person name="Kallberg Y."/>
            <person name="Tangrot J."/>
            <person name="Rosling A."/>
        </authorList>
    </citation>
    <scope>NUCLEOTIDE SEQUENCE</scope>
    <source>
        <strain evidence="8">IA702</strain>
    </source>
</reference>
<dbReference type="Pfam" id="PF01302">
    <property type="entry name" value="CAP_GLY"/>
    <property type="match status" value="1"/>
</dbReference>
<name>A0A9N9FFR7_9GLOM</name>
<evidence type="ECO:0000256" key="4">
    <source>
        <dbReference type="ARBA" id="ARBA00022614"/>
    </source>
</evidence>
<keyword evidence="6" id="KW-0143">Chaperone</keyword>
<dbReference type="CDD" id="cd17044">
    <property type="entry name" value="Ubl_TBCE"/>
    <property type="match status" value="1"/>
</dbReference>
<dbReference type="SMART" id="SM01052">
    <property type="entry name" value="CAP_GLY"/>
    <property type="match status" value="1"/>
</dbReference>
<evidence type="ECO:0000313" key="9">
    <source>
        <dbReference type="Proteomes" id="UP000789572"/>
    </source>
</evidence>
<evidence type="ECO:0000313" key="8">
    <source>
        <dbReference type="EMBL" id="CAG8530518.1"/>
    </source>
</evidence>
<evidence type="ECO:0000256" key="6">
    <source>
        <dbReference type="ARBA" id="ARBA00023186"/>
    </source>
</evidence>
<protein>
    <submittedName>
        <fullName evidence="8">4923_t:CDS:1</fullName>
    </submittedName>
</protein>
<dbReference type="SUPFAM" id="SSF54236">
    <property type="entry name" value="Ubiquitin-like"/>
    <property type="match status" value="1"/>
</dbReference>
<feature type="domain" description="CAP-Gly" evidence="7">
    <location>
        <begin position="30"/>
        <end position="74"/>
    </location>
</feature>
<dbReference type="GO" id="GO:0005737">
    <property type="term" value="C:cytoplasm"/>
    <property type="evidence" value="ECO:0007669"/>
    <property type="project" value="UniProtKB-SubCell"/>
</dbReference>
<comment type="similarity">
    <text evidence="2">Belongs to the TBCE family.</text>
</comment>
<dbReference type="Pfam" id="PF13855">
    <property type="entry name" value="LRR_8"/>
    <property type="match status" value="1"/>
</dbReference>
<dbReference type="PANTHER" id="PTHR18849:SF0">
    <property type="entry name" value="CILIA- AND FLAGELLA-ASSOCIATED PROTEIN 410-RELATED"/>
    <property type="match status" value="1"/>
</dbReference>
<dbReference type="InterPro" id="IPR001611">
    <property type="entry name" value="Leu-rich_rpt"/>
</dbReference>
<keyword evidence="9" id="KW-1185">Reference proteome</keyword>
<dbReference type="SUPFAM" id="SSF74924">
    <property type="entry name" value="Cap-Gly domain"/>
    <property type="match status" value="1"/>
</dbReference>
<dbReference type="Gene3D" id="3.10.20.90">
    <property type="entry name" value="Phosphatidylinositol 3-kinase Catalytic Subunit, Chain A, domain 1"/>
    <property type="match status" value="1"/>
</dbReference>
<sequence>MTSSKQINTQDLLNKRIQVEDQLATVRYVGPVPPTKGEWLGVEWDNVSRGKHDGVHEGVRYFTCSTPNSGSFIRFSPKTTTGRSFLSALMNKYIDDEMKGNDYNAQSDLQTLHWAGNRKIEVEALGWDKVRRKQSHLDRLTEVGLSFEQISSAGMQGEIEACNLNIIDLNLSKNLLSDWETVARICEQLKKLQILRLNYNRFQPLQSPPPQFIEAFKNLKSLSLNYTRISWSQVELLEPSLPNLDNLQLGFNNMRHFGTSDTKRSQPNDRLVHGFRKLKILNLESNGIDSWEEVARFSKLESLEVLFLTTNKLDKIVYPSNDAFPKLRFLIVSENKIADWTSVDELNKFPALKELRIKNNPFLDGVKPTESNASLIGRVKGLTMLNGSTITLGDRADAERYYLRLCVREFKTPEEIEKVHPRYKELCDIHGTPTADELLAQSMSGMLKDRLITVVITHRKSLTDSEHVKKVTKRLLGTMTIRSLKNLLQKLFGVSTFDQSLFRIPKMEEGMDEQEPVEMNDDLRELSYYDLVAGEEIILIKAE</sequence>
<dbReference type="PANTHER" id="PTHR18849">
    <property type="entry name" value="LEUCINE RICH REPEAT PROTEIN"/>
    <property type="match status" value="1"/>
</dbReference>
<dbReference type="Gene3D" id="2.30.30.190">
    <property type="entry name" value="CAP Gly-rich-like domain"/>
    <property type="match status" value="1"/>
</dbReference>
<keyword evidence="5" id="KW-0677">Repeat</keyword>
<dbReference type="InterPro" id="IPR036859">
    <property type="entry name" value="CAP-Gly_dom_sf"/>
</dbReference>
<dbReference type="InterPro" id="IPR032675">
    <property type="entry name" value="LRR_dom_sf"/>
</dbReference>
<keyword evidence="3" id="KW-0963">Cytoplasm</keyword>
<evidence type="ECO:0000256" key="1">
    <source>
        <dbReference type="ARBA" id="ARBA00004496"/>
    </source>
</evidence>
<dbReference type="Proteomes" id="UP000789572">
    <property type="component" value="Unassembled WGS sequence"/>
</dbReference>
<dbReference type="PROSITE" id="PS00845">
    <property type="entry name" value="CAP_GLY_1"/>
    <property type="match status" value="1"/>
</dbReference>
<keyword evidence="4" id="KW-0433">Leucine-rich repeat</keyword>
<proteinExistence type="inferred from homology"/>
<evidence type="ECO:0000256" key="5">
    <source>
        <dbReference type="ARBA" id="ARBA00022737"/>
    </source>
</evidence>
<dbReference type="Gene3D" id="3.80.10.10">
    <property type="entry name" value="Ribonuclease Inhibitor"/>
    <property type="match status" value="2"/>
</dbReference>
<dbReference type="OrthoDB" id="5273213at2759"/>
<accession>A0A9N9FFR7</accession>
<evidence type="ECO:0000256" key="2">
    <source>
        <dbReference type="ARBA" id="ARBA00006286"/>
    </source>
</evidence>
<comment type="caution">
    <text evidence="8">The sequence shown here is derived from an EMBL/GenBank/DDBJ whole genome shotgun (WGS) entry which is preliminary data.</text>
</comment>
<dbReference type="SUPFAM" id="SSF52058">
    <property type="entry name" value="L domain-like"/>
    <property type="match status" value="1"/>
</dbReference>
<dbReference type="PROSITE" id="PS51450">
    <property type="entry name" value="LRR"/>
    <property type="match status" value="1"/>
</dbReference>
<dbReference type="InterPro" id="IPR000938">
    <property type="entry name" value="CAP-Gly_domain"/>
</dbReference>
<dbReference type="EMBL" id="CAJVPJ010000492">
    <property type="protein sequence ID" value="CAG8530518.1"/>
    <property type="molecule type" value="Genomic_DNA"/>
</dbReference>
<dbReference type="InterPro" id="IPR044079">
    <property type="entry name" value="Ubl_TBCE"/>
</dbReference>
<dbReference type="PROSITE" id="PS50245">
    <property type="entry name" value="CAP_GLY_2"/>
    <property type="match status" value="1"/>
</dbReference>
<comment type="subcellular location">
    <subcellularLocation>
        <location evidence="1">Cytoplasm</location>
    </subcellularLocation>
</comment>
<dbReference type="InterPro" id="IPR029071">
    <property type="entry name" value="Ubiquitin-like_domsf"/>
</dbReference>
<evidence type="ECO:0000259" key="7">
    <source>
        <dbReference type="PROSITE" id="PS50245"/>
    </source>
</evidence>
<dbReference type="AlphaFoldDB" id="A0A9N9FFR7"/>
<gene>
    <name evidence="8" type="ORF">POCULU_LOCUS4036</name>
</gene>